<dbReference type="Pfam" id="PF25579">
    <property type="entry name" value="TPR_TRIP12_N"/>
    <property type="match status" value="1"/>
</dbReference>
<feature type="compositionally biased region" description="Basic and acidic residues" evidence="4">
    <location>
        <begin position="25"/>
        <end position="36"/>
    </location>
</feature>
<dbReference type="EC" id="2.3.2.26" evidence="2"/>
<accession>A0A976FN35</accession>
<evidence type="ECO:0000256" key="4">
    <source>
        <dbReference type="SAM" id="MobiDB-lite"/>
    </source>
</evidence>
<feature type="region of interest" description="Disordered" evidence="4">
    <location>
        <begin position="1"/>
        <end position="60"/>
    </location>
</feature>
<evidence type="ECO:0000313" key="7">
    <source>
        <dbReference type="Proteomes" id="UP000294530"/>
    </source>
</evidence>
<dbReference type="SUPFAM" id="SSF48371">
    <property type="entry name" value="ARM repeat"/>
    <property type="match status" value="1"/>
</dbReference>
<dbReference type="EMBL" id="SHOA02000007">
    <property type="protein sequence ID" value="TDH69813.1"/>
    <property type="molecule type" value="Genomic_DNA"/>
</dbReference>
<organism evidence="6 7">
    <name type="scientific">Bremia lactucae</name>
    <name type="common">Lettuce downy mildew</name>
    <dbReference type="NCBI Taxonomy" id="4779"/>
    <lineage>
        <taxon>Eukaryota</taxon>
        <taxon>Sar</taxon>
        <taxon>Stramenopiles</taxon>
        <taxon>Oomycota</taxon>
        <taxon>Peronosporomycetes</taxon>
        <taxon>Peronosporales</taxon>
        <taxon>Peronosporaceae</taxon>
        <taxon>Bremia</taxon>
    </lineage>
</organism>
<evidence type="ECO:0000313" key="6">
    <source>
        <dbReference type="EMBL" id="TDH69813.1"/>
    </source>
</evidence>
<dbReference type="PANTHER" id="PTHR45670">
    <property type="entry name" value="E3 UBIQUITIN-PROTEIN LIGASE TRIP12"/>
    <property type="match status" value="1"/>
</dbReference>
<dbReference type="RefSeq" id="XP_067819312.1">
    <property type="nucleotide sequence ID" value="XM_067965318.1"/>
</dbReference>
<name>A0A976FN35_BRELC</name>
<gene>
    <name evidence="6" type="ORF">CCR75_007257</name>
</gene>
<evidence type="ECO:0000259" key="5">
    <source>
        <dbReference type="Pfam" id="PF25579"/>
    </source>
</evidence>
<feature type="compositionally biased region" description="Low complexity" evidence="4">
    <location>
        <begin position="38"/>
        <end position="60"/>
    </location>
</feature>
<keyword evidence="7" id="KW-1185">Reference proteome</keyword>
<dbReference type="Proteomes" id="UP000294530">
    <property type="component" value="Unassembled WGS sequence"/>
</dbReference>
<reference evidence="6 7" key="1">
    <citation type="journal article" date="2021" name="Genome Biol.">
        <title>AFLAP: assembly-free linkage analysis pipeline using k-mers from genome sequencing data.</title>
        <authorList>
            <person name="Fletcher K."/>
            <person name="Zhang L."/>
            <person name="Gil J."/>
            <person name="Han R."/>
            <person name="Cavanaugh K."/>
            <person name="Michelmore R."/>
        </authorList>
    </citation>
    <scope>NUCLEOTIDE SEQUENCE [LARGE SCALE GENOMIC DNA]</scope>
    <source>
        <strain evidence="6 7">SF5</strain>
    </source>
</reference>
<sequence length="463" mass="51303">MSARSDISASDNDHDDADLFDAALDDLHDQDSRDYFDSSAVTSPPSSSLPRRSASGRRSNASHMLEALEALSDTAEGEGVSYSIQELLEQPHSGESSVLDGMFPFSQLLQGPGGNSRFQRIFEQIQSNQAEHTQTAALTELCETLSLSSEEALEGSGFRVDKFVPVVVELLRVPPSMEILILSSRALSTILELFPGTAIPKAVAEHVLPSLCEKLLEIEYMDVAELALQMLDQIVCKAEQTLGFASTLTHNRKMCAQYRAEVINENGIVTLLQFIDFFPLEIQRRTARIVSHLCTDFPLSFEERLRQGLPFITSLLHSCDHEILLSDILADAYHNFMPFYRDYMLQRGGESTYRGRKDMSSDDSPTHMAHNNAQVPRFVIDDEDEMEEIGLESKAPVASAGLSANVVQELRLPDLKHVNRCNADENIIIANPQDDDHDEASTKAANIEDGTSNDHSAEANWSK</sequence>
<evidence type="ECO:0000256" key="1">
    <source>
        <dbReference type="ARBA" id="ARBA00000885"/>
    </source>
</evidence>
<dbReference type="OrthoDB" id="271273at2759"/>
<comment type="catalytic activity">
    <reaction evidence="1">
        <text>S-ubiquitinyl-[E2 ubiquitin-conjugating enzyme]-L-cysteine + [acceptor protein]-L-lysine = [E2 ubiquitin-conjugating enzyme]-L-cysteine + N(6)-ubiquitinyl-[acceptor protein]-L-lysine.</text>
        <dbReference type="EC" id="2.3.2.26"/>
    </reaction>
</comment>
<dbReference type="Gene3D" id="1.25.10.10">
    <property type="entry name" value="Leucine-rich Repeat Variant"/>
    <property type="match status" value="1"/>
</dbReference>
<feature type="region of interest" description="Disordered" evidence="4">
    <location>
        <begin position="431"/>
        <end position="463"/>
    </location>
</feature>
<dbReference type="InterPro" id="IPR045322">
    <property type="entry name" value="HECTD1/TRIP12-like"/>
</dbReference>
<dbReference type="GO" id="GO:0061630">
    <property type="term" value="F:ubiquitin protein ligase activity"/>
    <property type="evidence" value="ECO:0007669"/>
    <property type="project" value="UniProtKB-EC"/>
</dbReference>
<proteinExistence type="predicted"/>
<feature type="compositionally biased region" description="Low complexity" evidence="4">
    <location>
        <begin position="1"/>
        <end position="10"/>
    </location>
</feature>
<protein>
    <recommendedName>
        <fullName evidence="2">HECT-type E3 ubiquitin transferase</fullName>
        <ecNumber evidence="2">2.3.2.26</ecNumber>
    </recommendedName>
</protein>
<dbReference type="GeneID" id="94350989"/>
<dbReference type="InterPro" id="IPR016024">
    <property type="entry name" value="ARM-type_fold"/>
</dbReference>
<feature type="domain" description="E3 ubiquitin-protein ligase TRIP12-like TPR repeats" evidence="5">
    <location>
        <begin position="115"/>
        <end position="235"/>
    </location>
</feature>
<keyword evidence="3" id="KW-0808">Transferase</keyword>
<comment type="caution">
    <text evidence="6">The sequence shown here is derived from an EMBL/GenBank/DDBJ whole genome shotgun (WGS) entry which is preliminary data.</text>
</comment>
<dbReference type="InterPro" id="IPR057948">
    <property type="entry name" value="TPR_TRIP12_N"/>
</dbReference>
<dbReference type="InterPro" id="IPR011989">
    <property type="entry name" value="ARM-like"/>
</dbReference>
<feature type="compositionally biased region" description="Polar residues" evidence="4">
    <location>
        <begin position="449"/>
        <end position="463"/>
    </location>
</feature>
<evidence type="ECO:0000256" key="3">
    <source>
        <dbReference type="ARBA" id="ARBA00022679"/>
    </source>
</evidence>
<dbReference type="KEGG" id="blac:94350989"/>
<dbReference type="GO" id="GO:0043161">
    <property type="term" value="P:proteasome-mediated ubiquitin-dependent protein catabolic process"/>
    <property type="evidence" value="ECO:0007669"/>
    <property type="project" value="TreeGrafter"/>
</dbReference>
<dbReference type="PANTHER" id="PTHR45670:SF1">
    <property type="entry name" value="E3 UBIQUITIN-PROTEIN LIGASE HECTD1"/>
    <property type="match status" value="1"/>
</dbReference>
<evidence type="ECO:0000256" key="2">
    <source>
        <dbReference type="ARBA" id="ARBA00012485"/>
    </source>
</evidence>
<dbReference type="AlphaFoldDB" id="A0A976FN35"/>
<dbReference type="GO" id="GO:0000209">
    <property type="term" value="P:protein polyubiquitination"/>
    <property type="evidence" value="ECO:0007669"/>
    <property type="project" value="TreeGrafter"/>
</dbReference>